<feature type="region of interest" description="Disordered" evidence="1">
    <location>
        <begin position="26"/>
        <end position="179"/>
    </location>
</feature>
<keyword evidence="3" id="KW-1185">Reference proteome</keyword>
<protein>
    <submittedName>
        <fullName evidence="2">Uncharacterized protein</fullName>
    </submittedName>
</protein>
<organism evidence="2 3">
    <name type="scientific">Pleurodeles waltl</name>
    <name type="common">Iberian ribbed newt</name>
    <dbReference type="NCBI Taxonomy" id="8319"/>
    <lineage>
        <taxon>Eukaryota</taxon>
        <taxon>Metazoa</taxon>
        <taxon>Chordata</taxon>
        <taxon>Craniata</taxon>
        <taxon>Vertebrata</taxon>
        <taxon>Euteleostomi</taxon>
        <taxon>Amphibia</taxon>
        <taxon>Batrachia</taxon>
        <taxon>Caudata</taxon>
        <taxon>Salamandroidea</taxon>
        <taxon>Salamandridae</taxon>
        <taxon>Pleurodelinae</taxon>
        <taxon>Pleurodeles</taxon>
    </lineage>
</organism>
<accession>A0AAV7UNY2</accession>
<reference evidence="2" key="1">
    <citation type="journal article" date="2022" name="bioRxiv">
        <title>Sequencing and chromosome-scale assembly of the giantPleurodeles waltlgenome.</title>
        <authorList>
            <person name="Brown T."/>
            <person name="Elewa A."/>
            <person name="Iarovenko S."/>
            <person name="Subramanian E."/>
            <person name="Araus A.J."/>
            <person name="Petzold A."/>
            <person name="Susuki M."/>
            <person name="Suzuki K.-i.T."/>
            <person name="Hayashi T."/>
            <person name="Toyoda A."/>
            <person name="Oliveira C."/>
            <person name="Osipova E."/>
            <person name="Leigh N.D."/>
            <person name="Simon A."/>
            <person name="Yun M.H."/>
        </authorList>
    </citation>
    <scope>NUCLEOTIDE SEQUENCE</scope>
    <source>
        <strain evidence="2">20211129_DDA</strain>
        <tissue evidence="2">Liver</tissue>
    </source>
</reference>
<evidence type="ECO:0000256" key="1">
    <source>
        <dbReference type="SAM" id="MobiDB-lite"/>
    </source>
</evidence>
<sequence>MPRYSGGRPAVLPIRETLVCDPRLAGLDASPRQLPPGLRGPRPQGRGSPRLFFPGCRPRGPHRSQGRGHLRLPSPGGVFSNGARPSRYRGPGHPQGRTTAEPHRSGSIRFPLGRDRPRLLRDRPRLLRRGSRGGRPPPPRPRGSGSPRAATSAWDLAPRSGVSGDSPPRRGTAHGTAPF</sequence>
<feature type="compositionally biased region" description="Basic residues" evidence="1">
    <location>
        <begin position="59"/>
        <end position="70"/>
    </location>
</feature>
<feature type="compositionally biased region" description="Low complexity" evidence="1">
    <location>
        <begin position="30"/>
        <end position="50"/>
    </location>
</feature>
<feature type="compositionally biased region" description="Basic and acidic residues" evidence="1">
    <location>
        <begin position="112"/>
        <end position="125"/>
    </location>
</feature>
<dbReference type="Proteomes" id="UP001066276">
    <property type="component" value="Chromosome 3_1"/>
</dbReference>
<proteinExistence type="predicted"/>
<evidence type="ECO:0000313" key="3">
    <source>
        <dbReference type="Proteomes" id="UP001066276"/>
    </source>
</evidence>
<evidence type="ECO:0000313" key="2">
    <source>
        <dbReference type="EMBL" id="KAJ1189458.1"/>
    </source>
</evidence>
<name>A0AAV7UNY2_PLEWA</name>
<comment type="caution">
    <text evidence="2">The sequence shown here is derived from an EMBL/GenBank/DDBJ whole genome shotgun (WGS) entry which is preliminary data.</text>
</comment>
<dbReference type="EMBL" id="JANPWB010000005">
    <property type="protein sequence ID" value="KAJ1189458.1"/>
    <property type="molecule type" value="Genomic_DNA"/>
</dbReference>
<gene>
    <name evidence="2" type="ORF">NDU88_006203</name>
</gene>
<dbReference type="AlphaFoldDB" id="A0AAV7UNY2"/>